<evidence type="ECO:0000256" key="4">
    <source>
        <dbReference type="ARBA" id="ARBA00023027"/>
    </source>
</evidence>
<keyword evidence="6" id="KW-1185">Reference proteome</keyword>
<dbReference type="Gene3D" id="3.40.50.10140">
    <property type="entry name" value="Toll/interleukin-1 receptor homology (TIR) domain"/>
    <property type="match status" value="1"/>
</dbReference>
<dbReference type="OrthoDB" id="1901675at2759"/>
<reference evidence="6" key="1">
    <citation type="journal article" date="2014" name="Nat. Commun.">
        <title>The tobacco genome sequence and its comparison with those of tomato and potato.</title>
        <authorList>
            <person name="Sierro N."/>
            <person name="Battey J.N."/>
            <person name="Ouadi S."/>
            <person name="Bakaher N."/>
            <person name="Bovet L."/>
            <person name="Willig A."/>
            <person name="Goepfert S."/>
            <person name="Peitsch M.C."/>
            <person name="Ivanov N.V."/>
        </authorList>
    </citation>
    <scope>NUCLEOTIDE SEQUENCE [LARGE SCALE GENOMIC DNA]</scope>
</reference>
<dbReference type="SUPFAM" id="SSF52058">
    <property type="entry name" value="L domain-like"/>
    <property type="match status" value="1"/>
</dbReference>
<dbReference type="SUPFAM" id="SSF52200">
    <property type="entry name" value="Toll/Interleukin receptor TIR domain"/>
    <property type="match status" value="1"/>
</dbReference>
<evidence type="ECO:0000259" key="5">
    <source>
        <dbReference type="PROSITE" id="PS50104"/>
    </source>
</evidence>
<dbReference type="InterPro" id="IPR044974">
    <property type="entry name" value="Disease_R_plants"/>
</dbReference>
<dbReference type="InterPro" id="IPR000157">
    <property type="entry name" value="TIR_dom"/>
</dbReference>
<dbReference type="InterPro" id="IPR058192">
    <property type="entry name" value="WHD_ROQ1-like"/>
</dbReference>
<gene>
    <name evidence="7" type="primary">LOC107808201</name>
</gene>
<dbReference type="STRING" id="4097.A0A1S4BH21"/>
<dbReference type="SUPFAM" id="SSF46785">
    <property type="entry name" value="Winged helix' DNA-binding domain"/>
    <property type="match status" value="1"/>
</dbReference>
<dbReference type="PaxDb" id="4097-A0A1S4BH21"/>
<accession>A0A1S4BH21</accession>
<dbReference type="KEGG" id="nta:107808201"/>
<dbReference type="RefSeq" id="XP_016488179.1">
    <property type="nucleotide sequence ID" value="XM_016632693.2"/>
</dbReference>
<evidence type="ECO:0000313" key="7">
    <source>
        <dbReference type="RefSeq" id="XP_016488179.1"/>
    </source>
</evidence>
<dbReference type="PANTHER" id="PTHR11017">
    <property type="entry name" value="LEUCINE-RICH REPEAT-CONTAINING PROTEIN"/>
    <property type="match status" value="1"/>
</dbReference>
<evidence type="ECO:0000256" key="3">
    <source>
        <dbReference type="ARBA" id="ARBA00022821"/>
    </source>
</evidence>
<dbReference type="Gene3D" id="3.40.50.300">
    <property type="entry name" value="P-loop containing nucleotide triphosphate hydrolases"/>
    <property type="match status" value="1"/>
</dbReference>
<dbReference type="Pfam" id="PF00931">
    <property type="entry name" value="NB-ARC"/>
    <property type="match status" value="1"/>
</dbReference>
<dbReference type="RefSeq" id="XP_016488179.1">
    <property type="nucleotide sequence ID" value="XM_016632693.1"/>
</dbReference>
<reference evidence="7" key="2">
    <citation type="submission" date="2025-08" db="UniProtKB">
        <authorList>
            <consortium name="RefSeq"/>
        </authorList>
    </citation>
    <scope>IDENTIFICATION</scope>
    <source>
        <tissue evidence="7">Leaf</tissue>
    </source>
</reference>
<dbReference type="Pfam" id="PF01582">
    <property type="entry name" value="TIR"/>
    <property type="match status" value="1"/>
</dbReference>
<dbReference type="Gene3D" id="3.80.10.10">
    <property type="entry name" value="Ribonuclease Inhibitor"/>
    <property type="match status" value="2"/>
</dbReference>
<dbReference type="Pfam" id="PF13855">
    <property type="entry name" value="LRR_8"/>
    <property type="match status" value="1"/>
</dbReference>
<name>A0A1S4BH21_TOBAC</name>
<dbReference type="Proteomes" id="UP000790787">
    <property type="component" value="Chromosome 7"/>
</dbReference>
<dbReference type="SUPFAM" id="SSF52540">
    <property type="entry name" value="P-loop containing nucleoside triphosphate hydrolases"/>
    <property type="match status" value="1"/>
</dbReference>
<evidence type="ECO:0000313" key="6">
    <source>
        <dbReference type="Proteomes" id="UP000790787"/>
    </source>
</evidence>
<evidence type="ECO:0000256" key="1">
    <source>
        <dbReference type="ARBA" id="ARBA00022614"/>
    </source>
</evidence>
<dbReference type="OMA" id="NQGYESK"/>
<dbReference type="SMR" id="A0A1S4BH21"/>
<dbReference type="InterPro" id="IPR036390">
    <property type="entry name" value="WH_DNA-bd_sf"/>
</dbReference>
<dbReference type="FunFam" id="3.40.50.10140:FF:000007">
    <property type="entry name" value="Disease resistance protein (TIR-NBS-LRR class)"/>
    <property type="match status" value="1"/>
</dbReference>
<dbReference type="PANTHER" id="PTHR11017:SF305">
    <property type="entry name" value="TMV RESISTANCE PROTEIN N-LIKE"/>
    <property type="match status" value="1"/>
</dbReference>
<dbReference type="PROSITE" id="PS50104">
    <property type="entry name" value="TIR"/>
    <property type="match status" value="1"/>
</dbReference>
<sequence>MEQGIPSSPPTSQCSYHVFLSFRAKDTGKTFTDHLHRNLVRAGFHVFKCDNDDYDGEKEDLKSKLQKGIEQSKMSVIVLSQNYASSEKCLDELVVILEQKRNFGHIVLPVFFNVDPSDVRKLKGSFGQPFSANGESQKLRDWRNALKQVADLGGMPLQNQADGYEAKFIENIVEVIASKLRPRALNNAPYLIEISYRAEDIILWLQDRSTNVGLYVICGIGGIGKTTLAKFAYNSSARSFEGSSFLANINETAKQCNGLVRLQKQVLYDIVGKKERISNADEGIMMIEDALRYEQILLVLDDVDEVDQIDKILGMRDWLNPASKIIITTRHESLLKPFVPHKVLKVEALNKMDSLKLFSWHAFGEDHPLEGYVELSKRVVLQCAGLPLALRVLGSALSGRRPEIWGSALEKLETIPDGHVIEKLKVSFYSLEDDHDKDIFLHIALFFLGMDRDDSVRILNGCGFYTIIGMQNLIDRSLLTINDLNKLEMHQLLRDLGRDIDRRESQDPGKRSRLWNNKDSFRVLNDKTGTERIEGISFDMPMLMEDKSAKQFFTGNSSKRRFRKDHVENCADHNLSLQQPSSVFYSWNSGDTSSRNSNYSIETDAFTIMRNLRVLKLNDVNLIGCYKEFPKRLKLLSWRKCPLKSLPSDLSWENLVSIDMRYSNLQQTWSETEYFRFLRILNLSHSWELTRTPSFAGMARLEKLILKDCIKLVDIDETIGCLQEITLLNLKDCKSIRKLPRNIGELITLKILDISFCSSLEWLPMELNMIDSLKVLRADGIDLNQILCTTHERKSLQALFSSWVSKPRNTPEISWAFLPSSLVSLSLVSCRLSDEYIPQKFINLPLLQELDLSENSISCLPEWVKSLPQLQSLSVKSCKILKSLTEMPISISELYIDSCSSLEMMTYQSLLSKYPILSHDYNCDNLVMMQGKFKLEALEIADPQMLKRFGLNVDTMENTMVKMDLFSSYKMRMLPLQGLYEQGIFSTFLPGNKVPSWFPKLKNANSVSFTISQPLNNIQGLSIAIVYTSSESQEAKLPRAYWCNNNNKKPSAIPQVESREGSRANWCHHQNIVHNRTKDLKWIHIPRVFGVPEGNEEITWLSHWKFGDLLEDGDDISILVSLNSLKVKELGVDLVCNEQEQSDPSNCNDASQVPNNNNKLSIISQVGSEEGSVYAALPLPCEGRDASQVPIFSNDKVPGDVSQRGKVFKIGR</sequence>
<evidence type="ECO:0000256" key="2">
    <source>
        <dbReference type="ARBA" id="ARBA00022737"/>
    </source>
</evidence>
<dbReference type="PRINTS" id="PR00364">
    <property type="entry name" value="DISEASERSIST"/>
</dbReference>
<dbReference type="InterPro" id="IPR035897">
    <property type="entry name" value="Toll_tir_struct_dom_sf"/>
</dbReference>
<organism evidence="6 7">
    <name type="scientific">Nicotiana tabacum</name>
    <name type="common">Common tobacco</name>
    <dbReference type="NCBI Taxonomy" id="4097"/>
    <lineage>
        <taxon>Eukaryota</taxon>
        <taxon>Viridiplantae</taxon>
        <taxon>Streptophyta</taxon>
        <taxon>Embryophyta</taxon>
        <taxon>Tracheophyta</taxon>
        <taxon>Spermatophyta</taxon>
        <taxon>Magnoliopsida</taxon>
        <taxon>eudicotyledons</taxon>
        <taxon>Gunneridae</taxon>
        <taxon>Pentapetalae</taxon>
        <taxon>asterids</taxon>
        <taxon>lamiids</taxon>
        <taxon>Solanales</taxon>
        <taxon>Solanaceae</taxon>
        <taxon>Nicotianoideae</taxon>
        <taxon>Nicotianeae</taxon>
        <taxon>Nicotiana</taxon>
    </lineage>
</organism>
<dbReference type="SMART" id="SM00255">
    <property type="entry name" value="TIR"/>
    <property type="match status" value="1"/>
</dbReference>
<dbReference type="InterPro" id="IPR042197">
    <property type="entry name" value="Apaf_helical"/>
</dbReference>
<dbReference type="GeneID" id="107808201"/>
<dbReference type="Pfam" id="PF23282">
    <property type="entry name" value="WHD_ROQ1"/>
    <property type="match status" value="1"/>
</dbReference>
<dbReference type="GO" id="GO:0043531">
    <property type="term" value="F:ADP binding"/>
    <property type="evidence" value="ECO:0007669"/>
    <property type="project" value="InterPro"/>
</dbReference>
<dbReference type="AlphaFoldDB" id="A0A1S4BH21"/>
<dbReference type="InterPro" id="IPR001611">
    <property type="entry name" value="Leu-rich_rpt"/>
</dbReference>
<dbReference type="PROSITE" id="PS51450">
    <property type="entry name" value="LRR"/>
    <property type="match status" value="1"/>
</dbReference>
<keyword evidence="3" id="KW-0611">Plant defense</keyword>
<dbReference type="InterPro" id="IPR032675">
    <property type="entry name" value="LRR_dom_sf"/>
</dbReference>
<keyword evidence="2" id="KW-0677">Repeat</keyword>
<feature type="domain" description="TIR" evidence="5">
    <location>
        <begin position="14"/>
        <end position="180"/>
    </location>
</feature>
<dbReference type="GO" id="GO:0007165">
    <property type="term" value="P:signal transduction"/>
    <property type="evidence" value="ECO:0007669"/>
    <property type="project" value="InterPro"/>
</dbReference>
<dbReference type="GO" id="GO:0006952">
    <property type="term" value="P:defense response"/>
    <property type="evidence" value="ECO:0007669"/>
    <property type="project" value="UniProtKB-KW"/>
</dbReference>
<proteinExistence type="predicted"/>
<keyword evidence="4" id="KW-0520">NAD</keyword>
<keyword evidence="1" id="KW-0433">Leucine-rich repeat</keyword>
<dbReference type="InterPro" id="IPR027417">
    <property type="entry name" value="P-loop_NTPase"/>
</dbReference>
<dbReference type="Gene3D" id="1.10.8.430">
    <property type="entry name" value="Helical domain of apoptotic protease-activating factors"/>
    <property type="match status" value="1"/>
</dbReference>
<dbReference type="InterPro" id="IPR002182">
    <property type="entry name" value="NB-ARC"/>
</dbReference>
<protein>
    <submittedName>
        <fullName evidence="7">Disease resistance protein RUN1-like</fullName>
    </submittedName>
    <submittedName>
        <fullName evidence="7">TMV resistance protein N-like</fullName>
    </submittedName>
</protein>